<evidence type="ECO:0000313" key="2">
    <source>
        <dbReference type="EMBL" id="GJS64333.1"/>
    </source>
</evidence>
<dbReference type="EMBL" id="BQNB010009496">
    <property type="protein sequence ID" value="GJS64333.1"/>
    <property type="molecule type" value="Genomic_DNA"/>
</dbReference>
<reference evidence="2" key="1">
    <citation type="journal article" date="2022" name="Int. J. Mol. Sci.">
        <title>Draft Genome of Tanacetum Coccineum: Genomic Comparison of Closely Related Tanacetum-Family Plants.</title>
        <authorList>
            <person name="Yamashiro T."/>
            <person name="Shiraishi A."/>
            <person name="Nakayama K."/>
            <person name="Satake H."/>
        </authorList>
    </citation>
    <scope>NUCLEOTIDE SEQUENCE</scope>
</reference>
<dbReference type="InterPro" id="IPR036397">
    <property type="entry name" value="RNaseH_sf"/>
</dbReference>
<proteinExistence type="predicted"/>
<dbReference type="Proteomes" id="UP001151760">
    <property type="component" value="Unassembled WGS sequence"/>
</dbReference>
<dbReference type="SUPFAM" id="SSF53098">
    <property type="entry name" value="Ribonuclease H-like"/>
    <property type="match status" value="1"/>
</dbReference>
<dbReference type="InterPro" id="IPR000477">
    <property type="entry name" value="RT_dom"/>
</dbReference>
<dbReference type="InterPro" id="IPR012337">
    <property type="entry name" value="RNaseH-like_sf"/>
</dbReference>
<comment type="caution">
    <text evidence="2">The sequence shown here is derived from an EMBL/GenBank/DDBJ whole genome shotgun (WGS) entry which is preliminary data.</text>
</comment>
<reference evidence="2" key="2">
    <citation type="submission" date="2022-01" db="EMBL/GenBank/DDBJ databases">
        <authorList>
            <person name="Yamashiro T."/>
            <person name="Shiraishi A."/>
            <person name="Satake H."/>
            <person name="Nakayama K."/>
        </authorList>
    </citation>
    <scope>NUCLEOTIDE SEQUENCE</scope>
</reference>
<dbReference type="Gene3D" id="3.10.10.10">
    <property type="entry name" value="HIV Type 1 Reverse Transcriptase, subunit A, domain 1"/>
    <property type="match status" value="1"/>
</dbReference>
<keyword evidence="2" id="KW-0808">Transferase</keyword>
<gene>
    <name evidence="2" type="ORF">Tco_0678897</name>
</gene>
<dbReference type="PANTHER" id="PTHR24559:SF427">
    <property type="entry name" value="RNA-DIRECTED DNA POLYMERASE"/>
    <property type="match status" value="1"/>
</dbReference>
<dbReference type="Gene3D" id="3.30.70.270">
    <property type="match status" value="1"/>
</dbReference>
<keyword evidence="3" id="KW-1185">Reference proteome</keyword>
<dbReference type="InterPro" id="IPR053134">
    <property type="entry name" value="RNA-dir_DNA_polymerase"/>
</dbReference>
<dbReference type="Gene3D" id="3.30.420.10">
    <property type="entry name" value="Ribonuclease H-like superfamily/Ribonuclease H"/>
    <property type="match status" value="1"/>
</dbReference>
<dbReference type="InterPro" id="IPR043502">
    <property type="entry name" value="DNA/RNA_pol_sf"/>
</dbReference>
<name>A0ABQ4XGC0_9ASTR</name>
<feature type="domain" description="Reverse transcriptase" evidence="1">
    <location>
        <begin position="176"/>
        <end position="280"/>
    </location>
</feature>
<keyword evidence="2" id="KW-0548">Nucleotidyltransferase</keyword>
<evidence type="ECO:0000313" key="3">
    <source>
        <dbReference type="Proteomes" id="UP001151760"/>
    </source>
</evidence>
<dbReference type="Pfam" id="PF00078">
    <property type="entry name" value="RVT_1"/>
    <property type="match status" value="1"/>
</dbReference>
<dbReference type="PANTHER" id="PTHR24559">
    <property type="entry name" value="TRANSPOSON TY3-I GAG-POL POLYPROTEIN"/>
    <property type="match status" value="1"/>
</dbReference>
<dbReference type="InterPro" id="IPR043128">
    <property type="entry name" value="Rev_trsase/Diguanyl_cyclase"/>
</dbReference>
<sequence length="482" mass="55721">MTSLATLQGFQELHHDAHKMVPKGGRSVEKFIGGLPDNIQGNVIAAEPTRLQDAVRIANNLMDQKLKGYAVRNAENKRRLDKLWKTTVATTDENVLELCWLDIHFNIDLMPIELGSFELSSPWIGDKVTRRRIEVEQYTVTKSKYMEKGCQLFLGTGFTVKKTNTSRTEKRLEDVPTKDGSFRMCIDYRELNKLTVKNRYPLPRIDDLFDQLQGSSVYSKIDLRSGYHQLRVRDEDIPKTAFRTRYGHYEFQENAFGLTNVRQSFAVTTRRLNRRNSPRYQDYDESGLRKVYLSVDAKEKVIAYACPQPKIHEKNYTTHDFGNWELYRMVRTVSDYDCELRYHPGKANVVADALSRKTRKEENYGTEDLLGMIKKLEPRADGTMCLKNRRERLNGATDQANPLKEVVSRQWSALFQSSLSRWKVRVPILSSPSQEAFGTQLDMSTAYHPETDGQSKRTIQTLEDMLRACVIDFGKDRIDIYP</sequence>
<evidence type="ECO:0000259" key="1">
    <source>
        <dbReference type="Pfam" id="PF00078"/>
    </source>
</evidence>
<keyword evidence="2" id="KW-0695">RNA-directed DNA polymerase</keyword>
<dbReference type="CDD" id="cd01647">
    <property type="entry name" value="RT_LTR"/>
    <property type="match status" value="1"/>
</dbReference>
<accession>A0ABQ4XGC0</accession>
<dbReference type="GO" id="GO:0003964">
    <property type="term" value="F:RNA-directed DNA polymerase activity"/>
    <property type="evidence" value="ECO:0007669"/>
    <property type="project" value="UniProtKB-KW"/>
</dbReference>
<organism evidence="2 3">
    <name type="scientific">Tanacetum coccineum</name>
    <dbReference type="NCBI Taxonomy" id="301880"/>
    <lineage>
        <taxon>Eukaryota</taxon>
        <taxon>Viridiplantae</taxon>
        <taxon>Streptophyta</taxon>
        <taxon>Embryophyta</taxon>
        <taxon>Tracheophyta</taxon>
        <taxon>Spermatophyta</taxon>
        <taxon>Magnoliopsida</taxon>
        <taxon>eudicotyledons</taxon>
        <taxon>Gunneridae</taxon>
        <taxon>Pentapetalae</taxon>
        <taxon>asterids</taxon>
        <taxon>campanulids</taxon>
        <taxon>Asterales</taxon>
        <taxon>Asteraceae</taxon>
        <taxon>Asteroideae</taxon>
        <taxon>Anthemideae</taxon>
        <taxon>Anthemidinae</taxon>
        <taxon>Tanacetum</taxon>
    </lineage>
</organism>
<protein>
    <submittedName>
        <fullName evidence="2">Reverse transcriptase domain-containing protein</fullName>
    </submittedName>
</protein>
<dbReference type="SUPFAM" id="SSF56672">
    <property type="entry name" value="DNA/RNA polymerases"/>
    <property type="match status" value="1"/>
</dbReference>